<feature type="transmembrane region" description="Helical" evidence="6">
    <location>
        <begin position="319"/>
        <end position="341"/>
    </location>
</feature>
<feature type="transmembrane region" description="Helical" evidence="6">
    <location>
        <begin position="49"/>
        <end position="69"/>
    </location>
</feature>
<keyword evidence="3 6" id="KW-0812">Transmembrane</keyword>
<feature type="transmembrane region" description="Helical" evidence="6">
    <location>
        <begin position="380"/>
        <end position="402"/>
    </location>
</feature>
<protein>
    <submittedName>
        <fullName evidence="7">O146 family O-antigen flippase</fullName>
    </submittedName>
</protein>
<keyword evidence="4 6" id="KW-1133">Transmembrane helix</keyword>
<name>A0AAP6AU97_ECOLX</name>
<feature type="transmembrane region" description="Helical" evidence="6">
    <location>
        <begin position="408"/>
        <end position="427"/>
    </location>
</feature>
<dbReference type="GO" id="GO:0005886">
    <property type="term" value="C:plasma membrane"/>
    <property type="evidence" value="ECO:0007669"/>
    <property type="project" value="UniProtKB-SubCell"/>
</dbReference>
<feature type="transmembrane region" description="Helical" evidence="6">
    <location>
        <begin position="99"/>
        <end position="119"/>
    </location>
</feature>
<reference evidence="7" key="1">
    <citation type="submission" date="2023-10" db="EMBL/GenBank/DDBJ databases">
        <title>Draft Genome Sequence of a Shiga toxin-producing Escherichia coli strain from deer meat showing an IS-element integration in the B-subunit of the Shiga toxin Stx2b gene.</title>
        <authorList>
            <person name="Projahn M."/>
            <person name="Borowiak M."/>
        </authorList>
    </citation>
    <scope>NUCLEOTIDE SEQUENCE</scope>
    <source>
        <strain evidence="7">BfR-EC-18960</strain>
    </source>
</reference>
<organism evidence="7 8">
    <name type="scientific">Escherichia coli</name>
    <dbReference type="NCBI Taxonomy" id="562"/>
    <lineage>
        <taxon>Bacteria</taxon>
        <taxon>Pseudomonadati</taxon>
        <taxon>Pseudomonadota</taxon>
        <taxon>Gammaproteobacteria</taxon>
        <taxon>Enterobacterales</taxon>
        <taxon>Enterobacteriaceae</taxon>
        <taxon>Escherichia</taxon>
    </lineage>
</organism>
<feature type="transmembrane region" description="Helical" evidence="6">
    <location>
        <begin position="439"/>
        <end position="457"/>
    </location>
</feature>
<gene>
    <name evidence="7" type="primary">wzx</name>
    <name evidence="7" type="ORF">R8G00_04275</name>
</gene>
<dbReference type="InterPro" id="IPR050833">
    <property type="entry name" value="Poly_Biosynth_Transport"/>
</dbReference>
<dbReference type="PANTHER" id="PTHR30250">
    <property type="entry name" value="PST FAMILY PREDICTED COLANIC ACID TRANSPORTER"/>
    <property type="match status" value="1"/>
</dbReference>
<dbReference type="EMBL" id="JAWPMK010000001">
    <property type="protein sequence ID" value="MDW9348870.1"/>
    <property type="molecule type" value="Genomic_DNA"/>
</dbReference>
<accession>A0AAP6AU97</accession>
<feature type="transmembrane region" description="Helical" evidence="6">
    <location>
        <begin position="469"/>
        <end position="491"/>
    </location>
</feature>
<keyword evidence="2" id="KW-1003">Cell membrane</keyword>
<evidence type="ECO:0000313" key="8">
    <source>
        <dbReference type="Proteomes" id="UP001271591"/>
    </source>
</evidence>
<comment type="subcellular location">
    <subcellularLocation>
        <location evidence="1">Cell membrane</location>
        <topology evidence="1">Multi-pass membrane protein</topology>
    </subcellularLocation>
</comment>
<evidence type="ECO:0000256" key="2">
    <source>
        <dbReference type="ARBA" id="ARBA00022475"/>
    </source>
</evidence>
<evidence type="ECO:0000256" key="6">
    <source>
        <dbReference type="SAM" id="Phobius"/>
    </source>
</evidence>
<feature type="transmembrane region" description="Helical" evidence="6">
    <location>
        <begin position="15"/>
        <end position="37"/>
    </location>
</feature>
<sequence length="512" mass="57532">MSIKMKANTSNTKRLFFNSIIMYLRMILLMLITLYISRVTINTLGIEKFGLYSVISGFVLLAGVFTNILESTSQRFLSKSLGEGGNVSSIFESCISTHIVLSLIAALLIEMLGVWFINYKLRQDVISINEVYIIFHLSVITFVVTVITSPFYAALISFEDVNYYSIFTLCDVISKVVGISLAPQLPWEITINYAAMILITTLVNRVILTSCFVMRYPKLGCRPSLDFCQMKNILSFAVWNMWGGAATVLNSQGINIVINVFFGILFNSARAITSQINSAILQLTNSIQLALNPQIVKTYFKDNSYYLNQLIICSGKINVYLTLLIICVFLPNINFLLTVWLGNFPVMTILLIKLMFIELFINSFSASLSSLIQATGKIKIYQMVVGGVMLLNLPLCLLILSIFKEVEIVYLVAIFVALVCLVLRLIFVNMNSKINIVSYLTNVILPGGGIAFVIYLIQNRWLTEATDLLTALINILYTLFLYSVLIIVIGLNNTERCFVLKHCGFFNWMKNG</sequence>
<evidence type="ECO:0000256" key="3">
    <source>
        <dbReference type="ARBA" id="ARBA00022692"/>
    </source>
</evidence>
<dbReference type="RefSeq" id="WP_162877463.1">
    <property type="nucleotide sequence ID" value="NZ_JAETYC010000007.1"/>
</dbReference>
<feature type="transmembrane region" description="Helical" evidence="6">
    <location>
        <begin position="131"/>
        <end position="155"/>
    </location>
</feature>
<evidence type="ECO:0000256" key="4">
    <source>
        <dbReference type="ARBA" id="ARBA00022989"/>
    </source>
</evidence>
<evidence type="ECO:0000256" key="1">
    <source>
        <dbReference type="ARBA" id="ARBA00004651"/>
    </source>
</evidence>
<keyword evidence="5 6" id="KW-0472">Membrane</keyword>
<feature type="transmembrane region" description="Helical" evidence="6">
    <location>
        <begin position="347"/>
        <end position="368"/>
    </location>
</feature>
<dbReference type="Proteomes" id="UP001271591">
    <property type="component" value="Unassembled WGS sequence"/>
</dbReference>
<comment type="caution">
    <text evidence="7">The sequence shown here is derived from an EMBL/GenBank/DDBJ whole genome shotgun (WGS) entry which is preliminary data.</text>
</comment>
<evidence type="ECO:0000313" key="7">
    <source>
        <dbReference type="EMBL" id="MDW9348870.1"/>
    </source>
</evidence>
<proteinExistence type="predicted"/>
<dbReference type="PANTHER" id="PTHR30250:SF26">
    <property type="entry name" value="PSMA PROTEIN"/>
    <property type="match status" value="1"/>
</dbReference>
<dbReference type="AlphaFoldDB" id="A0AAP6AU97"/>
<evidence type="ECO:0000256" key="5">
    <source>
        <dbReference type="ARBA" id="ARBA00023136"/>
    </source>
</evidence>
<feature type="transmembrane region" description="Helical" evidence="6">
    <location>
        <begin position="193"/>
        <end position="216"/>
    </location>
</feature>